<dbReference type="CDD" id="cd18800">
    <property type="entry name" value="SF2_C_EcoR124I-like"/>
    <property type="match status" value="1"/>
</dbReference>
<feature type="domain" description="Helicase ATP-binding" evidence="11">
    <location>
        <begin position="289"/>
        <end position="455"/>
    </location>
</feature>
<reference evidence="12 13" key="1">
    <citation type="submission" date="2021-03" db="EMBL/GenBank/DDBJ databases">
        <authorList>
            <person name="So Y."/>
        </authorList>
    </citation>
    <scope>NUCLEOTIDE SEQUENCE [LARGE SCALE GENOMIC DNA]</scope>
    <source>
        <strain evidence="12 13">PWR1</strain>
    </source>
</reference>
<dbReference type="InterPro" id="IPR004473">
    <property type="entry name" value="Restrct_endonuc_typeI_HsdR"/>
</dbReference>
<evidence type="ECO:0000259" key="11">
    <source>
        <dbReference type="PROSITE" id="PS51192"/>
    </source>
</evidence>
<gene>
    <name evidence="12" type="ORF">J5Y09_18255</name>
</gene>
<dbReference type="Gene3D" id="3.90.1570.50">
    <property type="match status" value="1"/>
</dbReference>
<keyword evidence="4 10" id="KW-0547">Nucleotide-binding</keyword>
<dbReference type="InterPro" id="IPR021810">
    <property type="entry name" value="T1RH-like_C"/>
</dbReference>
<dbReference type="InterPro" id="IPR007409">
    <property type="entry name" value="Restrct_endonuc_type1_HsdR_N"/>
</dbReference>
<dbReference type="InterPro" id="IPR014001">
    <property type="entry name" value="Helicase_ATP-bd"/>
</dbReference>
<dbReference type="Gene3D" id="3.40.50.300">
    <property type="entry name" value="P-loop containing nucleotide triphosphate hydrolases"/>
    <property type="match status" value="2"/>
</dbReference>
<evidence type="ECO:0000256" key="5">
    <source>
        <dbReference type="ARBA" id="ARBA00022747"/>
    </source>
</evidence>
<evidence type="ECO:0000313" key="12">
    <source>
        <dbReference type="EMBL" id="MBP0465875.1"/>
    </source>
</evidence>
<evidence type="ECO:0000313" key="13">
    <source>
        <dbReference type="Proteomes" id="UP000680815"/>
    </source>
</evidence>
<comment type="caution">
    <text evidence="12">The sequence shown here is derived from an EMBL/GenBank/DDBJ whole genome shotgun (WGS) entry which is preliminary data.</text>
</comment>
<dbReference type="RefSeq" id="WP_209353260.1">
    <property type="nucleotide sequence ID" value="NZ_JAGIYZ010000019.1"/>
</dbReference>
<evidence type="ECO:0000256" key="8">
    <source>
        <dbReference type="ARBA" id="ARBA00022840"/>
    </source>
</evidence>
<dbReference type="Proteomes" id="UP000680815">
    <property type="component" value="Unassembled WGS sequence"/>
</dbReference>
<comment type="catalytic activity">
    <reaction evidence="1 10">
        <text>Endonucleolytic cleavage of DNA to give random double-stranded fragments with terminal 5'-phosphates, ATP is simultaneously hydrolyzed.</text>
        <dbReference type="EC" id="3.1.21.3"/>
    </reaction>
</comment>
<evidence type="ECO:0000256" key="10">
    <source>
        <dbReference type="RuleBase" id="RU364115"/>
    </source>
</evidence>
<dbReference type="PANTHER" id="PTHR30195">
    <property type="entry name" value="TYPE I SITE-SPECIFIC DEOXYRIBONUCLEASE PROTEIN SUBUNIT M AND R"/>
    <property type="match status" value="1"/>
</dbReference>
<protein>
    <recommendedName>
        <fullName evidence="10">Type I restriction enzyme endonuclease subunit</fullName>
        <shortName evidence="10">R protein</shortName>
        <ecNumber evidence="10">3.1.21.3</ecNumber>
    </recommendedName>
</protein>
<evidence type="ECO:0000256" key="7">
    <source>
        <dbReference type="ARBA" id="ARBA00022801"/>
    </source>
</evidence>
<dbReference type="PANTHER" id="PTHR30195:SF15">
    <property type="entry name" value="TYPE I RESTRICTION ENZYME HINDI ENDONUCLEASE SUBUNIT"/>
    <property type="match status" value="1"/>
</dbReference>
<dbReference type="InterPro" id="IPR055180">
    <property type="entry name" value="HsdR_RecA-like_helicase_dom_2"/>
</dbReference>
<keyword evidence="8 10" id="KW-0067">ATP-binding</keyword>
<dbReference type="SMART" id="SM00487">
    <property type="entry name" value="DEXDc"/>
    <property type="match status" value="1"/>
</dbReference>
<evidence type="ECO:0000256" key="9">
    <source>
        <dbReference type="ARBA" id="ARBA00023125"/>
    </source>
</evidence>
<dbReference type="Pfam" id="PF18766">
    <property type="entry name" value="SWI2_SNF2"/>
    <property type="match status" value="1"/>
</dbReference>
<keyword evidence="13" id="KW-1185">Reference proteome</keyword>
<keyword evidence="9 10" id="KW-0238">DNA-binding</keyword>
<organism evidence="12 13">
    <name type="scientific">Roseomonas nitratireducens</name>
    <dbReference type="NCBI Taxonomy" id="2820810"/>
    <lineage>
        <taxon>Bacteria</taxon>
        <taxon>Pseudomonadati</taxon>
        <taxon>Pseudomonadota</taxon>
        <taxon>Alphaproteobacteria</taxon>
        <taxon>Acetobacterales</taxon>
        <taxon>Roseomonadaceae</taxon>
        <taxon>Roseomonas</taxon>
    </lineage>
</organism>
<dbReference type="Pfam" id="PF04313">
    <property type="entry name" value="HSDR_N"/>
    <property type="match status" value="1"/>
</dbReference>
<sequence length="1048" mass="117572">MAPSPINEKALVEDPALERFQEVGWTTKSLLKEFDGGASSEGRETKRQPYLPSRLRAALARLNPGLDATVIDKAVEEVTRSRSSMAFVAANKEVVRLLRDRVPVPTVGEDGQPTTVHVTAIDWENPGNNEFLMASQVWFAGDLGQKRADAVGFVNGIPLLFCEFKAPTQPVSDALDGNLKDYRATIPHVFAPTGFGLISNGHDTRLGAVEAPWEHWLEWKRLDEDDAPTNSLEVAIRGACEPAHFLDIVENFVVFQEEAQKTGTVRLIKKVARNHQVLGVNRAIQAVQDLRSNQGRLGVFWHTQGSGKSLSMVMFGEKVHRKVKGNWTFVVVTDRQELDDQIARTFAECGAVTEDIHEVQASSAADLRRLLREDHRYVFTLIHKFRPEPGKAMEVLSDRSDIIVITDEAHRSQYDVLALNMRTALPNAAFIGFTGTPLIKGEEERTREVFGDYVSVYDFGQSIADGATVPLYYENRIPEVRLANRELGDDFENLVEEASIDEDVEARLQRQFAQEYALLTRDDRLDIIAKDVVRHFTGRGYRGKAMFVAVDKATAVRMYDKVQAHWQVMLAEKKALLDKAAPEDRQAVQADYDWLRETDMAVVVSQGQNEIEDLAKKGLDIVPHRKRMVNDNLDLKFKDPDDRLRLVFVCAMWITGFDVPTCSTIYLDKPMRNHTLMQTIARANRTARGKTAGLIVDYVGVFANLKRALEIYATGGRDAPAIRDKAALVEDIQRGLRETKAWMAERGVSVDAIVAAEGLAKSDLIGGARAKLTLPDDVRMRFLRMSSELWAAFKSALPDPLVGALFPEIDTVRKVDIAIREHLPKPKIGDLAAEMEDLLDRSVVGIEITRPLPDPDSMDGLVNLGAIDFERLRALFAKGRGQSAVQLARNEAETRAKNLAAQNPTRQSFLDRYQQLVADYNERRMTAEEIFAELMRLIEAMGEEDRRHARENLGEEELALFDVLTQPDPQLPEAKRDEVKDVARDLLTKLKSLFSGIDWQANPTMRAKVRTTIKGALRKLPDEYDDNLWEAKVAATVDWVFRRYGGAA</sequence>
<dbReference type="Pfam" id="PF11867">
    <property type="entry name" value="T1RH-like_C"/>
    <property type="match status" value="1"/>
</dbReference>
<dbReference type="SUPFAM" id="SSF52540">
    <property type="entry name" value="P-loop containing nucleoside triphosphate hydrolases"/>
    <property type="match status" value="1"/>
</dbReference>
<dbReference type="EMBL" id="JAGIYZ010000019">
    <property type="protein sequence ID" value="MBP0465875.1"/>
    <property type="molecule type" value="Genomic_DNA"/>
</dbReference>
<dbReference type="PROSITE" id="PS51192">
    <property type="entry name" value="HELICASE_ATP_BIND_1"/>
    <property type="match status" value="1"/>
</dbReference>
<dbReference type="NCBIfam" id="TIGR00348">
    <property type="entry name" value="hsdR"/>
    <property type="match status" value="1"/>
</dbReference>
<dbReference type="Pfam" id="PF22679">
    <property type="entry name" value="T1R_D3-like"/>
    <property type="match status" value="1"/>
</dbReference>
<dbReference type="InterPro" id="IPR040980">
    <property type="entry name" value="SWI2_SNF2"/>
</dbReference>
<dbReference type="InterPro" id="IPR027417">
    <property type="entry name" value="P-loop_NTPase"/>
</dbReference>
<accession>A0ABS4AWY0</accession>
<dbReference type="EC" id="3.1.21.3" evidence="10"/>
<name>A0ABS4AWY0_9PROT</name>
<keyword evidence="6 12" id="KW-0255">Endonuclease</keyword>
<proteinExistence type="inferred from homology"/>
<dbReference type="CDD" id="cd18030">
    <property type="entry name" value="DEXHc_RE_I_HsdR"/>
    <property type="match status" value="1"/>
</dbReference>
<comment type="subunit">
    <text evidence="10">The type I restriction/modification system is composed of three polypeptides R, M and S.</text>
</comment>
<dbReference type="InterPro" id="IPR051268">
    <property type="entry name" value="Type-I_R_enzyme_R_subunit"/>
</dbReference>
<evidence type="ECO:0000256" key="6">
    <source>
        <dbReference type="ARBA" id="ARBA00022759"/>
    </source>
</evidence>
<evidence type="ECO:0000256" key="3">
    <source>
        <dbReference type="ARBA" id="ARBA00022722"/>
    </source>
</evidence>
<keyword evidence="5 10" id="KW-0680">Restriction system</keyword>
<evidence type="ECO:0000256" key="1">
    <source>
        <dbReference type="ARBA" id="ARBA00000851"/>
    </source>
</evidence>
<evidence type="ECO:0000256" key="2">
    <source>
        <dbReference type="ARBA" id="ARBA00008598"/>
    </source>
</evidence>
<evidence type="ECO:0000256" key="4">
    <source>
        <dbReference type="ARBA" id="ARBA00022741"/>
    </source>
</evidence>
<dbReference type="GO" id="GO:0004519">
    <property type="term" value="F:endonuclease activity"/>
    <property type="evidence" value="ECO:0007669"/>
    <property type="project" value="UniProtKB-KW"/>
</dbReference>
<dbReference type="CDD" id="cd22332">
    <property type="entry name" value="HsdR_N"/>
    <property type="match status" value="1"/>
</dbReference>
<keyword evidence="7 10" id="KW-0378">Hydrolase</keyword>
<comment type="function">
    <text evidence="10">Subunit R is required for both nuclease and ATPase activities, but not for modification.</text>
</comment>
<comment type="similarity">
    <text evidence="2 10">Belongs to the HsdR family.</text>
</comment>
<keyword evidence="3" id="KW-0540">Nuclease</keyword>